<dbReference type="FunFam" id="1.20.1720.10:FF:000012">
    <property type="entry name" value="MFS toxin efflux pump (AflT)"/>
    <property type="match status" value="1"/>
</dbReference>
<evidence type="ECO:0000313" key="8">
    <source>
        <dbReference type="Proteomes" id="UP001201262"/>
    </source>
</evidence>
<keyword evidence="3 5" id="KW-1133">Transmembrane helix</keyword>
<reference evidence="7" key="1">
    <citation type="submission" date="2021-12" db="EMBL/GenBank/DDBJ databases">
        <title>Convergent genome expansion in fungi linked to evolution of root-endophyte symbiosis.</title>
        <authorList>
            <consortium name="DOE Joint Genome Institute"/>
            <person name="Ke Y.-H."/>
            <person name="Bonito G."/>
            <person name="Liao H.-L."/>
            <person name="Looney B."/>
            <person name="Rojas-Flechas A."/>
            <person name="Nash J."/>
            <person name="Hameed K."/>
            <person name="Schadt C."/>
            <person name="Martin F."/>
            <person name="Crous P.W."/>
            <person name="Miettinen O."/>
            <person name="Magnuson J.K."/>
            <person name="Labbe J."/>
            <person name="Jacobson D."/>
            <person name="Doktycz M.J."/>
            <person name="Veneault-Fourrey C."/>
            <person name="Kuo A."/>
            <person name="Mondo S."/>
            <person name="Calhoun S."/>
            <person name="Riley R."/>
            <person name="Ohm R."/>
            <person name="LaButti K."/>
            <person name="Andreopoulos B."/>
            <person name="Pangilinan J."/>
            <person name="Nolan M."/>
            <person name="Tritt A."/>
            <person name="Clum A."/>
            <person name="Lipzen A."/>
            <person name="Daum C."/>
            <person name="Barry K."/>
            <person name="Grigoriev I.V."/>
            <person name="Vilgalys R."/>
        </authorList>
    </citation>
    <scope>NUCLEOTIDE SEQUENCE</scope>
    <source>
        <strain evidence="7">PMI_201</strain>
    </source>
</reference>
<evidence type="ECO:0000256" key="1">
    <source>
        <dbReference type="ARBA" id="ARBA00004141"/>
    </source>
</evidence>
<evidence type="ECO:0000256" key="4">
    <source>
        <dbReference type="ARBA" id="ARBA00023136"/>
    </source>
</evidence>
<dbReference type="PROSITE" id="PS00217">
    <property type="entry name" value="SUGAR_TRANSPORT_2"/>
    <property type="match status" value="1"/>
</dbReference>
<dbReference type="RefSeq" id="XP_046065131.1">
    <property type="nucleotide sequence ID" value="XM_046213401.1"/>
</dbReference>
<dbReference type="EMBL" id="JAJTJA010000019">
    <property type="protein sequence ID" value="KAH8688640.1"/>
    <property type="molecule type" value="Genomic_DNA"/>
</dbReference>
<feature type="transmembrane region" description="Helical" evidence="5">
    <location>
        <begin position="334"/>
        <end position="352"/>
    </location>
</feature>
<dbReference type="PANTHER" id="PTHR23501:SF199">
    <property type="entry name" value="MFS EFFLUX TRANSPORTER INPD-RELATED"/>
    <property type="match status" value="1"/>
</dbReference>
<dbReference type="AlphaFoldDB" id="A0AAD4KCX6"/>
<proteinExistence type="predicted"/>
<dbReference type="GO" id="GO:0022857">
    <property type="term" value="F:transmembrane transporter activity"/>
    <property type="evidence" value="ECO:0007669"/>
    <property type="project" value="InterPro"/>
</dbReference>
<feature type="transmembrane region" description="Helical" evidence="5">
    <location>
        <begin position="263"/>
        <end position="282"/>
    </location>
</feature>
<evidence type="ECO:0000256" key="5">
    <source>
        <dbReference type="SAM" id="Phobius"/>
    </source>
</evidence>
<feature type="domain" description="Major facilitator superfamily (MFS) profile" evidence="6">
    <location>
        <begin position="69"/>
        <end position="559"/>
    </location>
</feature>
<feature type="transmembrane region" description="Helical" evidence="5">
    <location>
        <begin position="159"/>
        <end position="179"/>
    </location>
</feature>
<dbReference type="Gene3D" id="1.20.1250.20">
    <property type="entry name" value="MFS general substrate transporter like domains"/>
    <property type="match status" value="1"/>
</dbReference>
<feature type="transmembrane region" description="Helical" evidence="5">
    <location>
        <begin position="134"/>
        <end position="153"/>
    </location>
</feature>
<evidence type="ECO:0000259" key="6">
    <source>
        <dbReference type="PROSITE" id="PS50850"/>
    </source>
</evidence>
<gene>
    <name evidence="7" type="ORF">BGW36DRAFT_353121</name>
</gene>
<keyword evidence="4 5" id="KW-0472">Membrane</keyword>
<dbReference type="InterPro" id="IPR011701">
    <property type="entry name" value="MFS"/>
</dbReference>
<dbReference type="PROSITE" id="PS50850">
    <property type="entry name" value="MFS"/>
    <property type="match status" value="1"/>
</dbReference>
<comment type="caution">
    <text evidence="7">The sequence shown here is derived from an EMBL/GenBank/DDBJ whole genome shotgun (WGS) entry which is preliminary data.</text>
</comment>
<dbReference type="SUPFAM" id="SSF103473">
    <property type="entry name" value="MFS general substrate transporter"/>
    <property type="match status" value="1"/>
</dbReference>
<evidence type="ECO:0000256" key="2">
    <source>
        <dbReference type="ARBA" id="ARBA00022692"/>
    </source>
</evidence>
<evidence type="ECO:0000313" key="7">
    <source>
        <dbReference type="EMBL" id="KAH8688640.1"/>
    </source>
</evidence>
<feature type="transmembrane region" description="Helical" evidence="5">
    <location>
        <begin position="372"/>
        <end position="391"/>
    </location>
</feature>
<comment type="subcellular location">
    <subcellularLocation>
        <location evidence="1">Membrane</location>
        <topology evidence="1">Multi-pass membrane protein</topology>
    </subcellularLocation>
</comment>
<feature type="transmembrane region" description="Helical" evidence="5">
    <location>
        <begin position="459"/>
        <end position="482"/>
    </location>
</feature>
<evidence type="ECO:0000256" key="3">
    <source>
        <dbReference type="ARBA" id="ARBA00022989"/>
    </source>
</evidence>
<name>A0AAD4KCX6_9EURO</name>
<dbReference type="GeneID" id="70243688"/>
<organism evidence="7 8">
    <name type="scientific">Talaromyces proteolyticus</name>
    <dbReference type="NCBI Taxonomy" id="1131652"/>
    <lineage>
        <taxon>Eukaryota</taxon>
        <taxon>Fungi</taxon>
        <taxon>Dikarya</taxon>
        <taxon>Ascomycota</taxon>
        <taxon>Pezizomycotina</taxon>
        <taxon>Eurotiomycetes</taxon>
        <taxon>Eurotiomycetidae</taxon>
        <taxon>Eurotiales</taxon>
        <taxon>Trichocomaceae</taxon>
        <taxon>Talaromyces</taxon>
        <taxon>Talaromyces sect. Bacilispori</taxon>
    </lineage>
</organism>
<dbReference type="Proteomes" id="UP001201262">
    <property type="component" value="Unassembled WGS sequence"/>
</dbReference>
<dbReference type="PANTHER" id="PTHR23501">
    <property type="entry name" value="MAJOR FACILITATOR SUPERFAMILY"/>
    <property type="match status" value="1"/>
</dbReference>
<sequence length="560" mass="59753">MEGNSPHEAIPKSPSTSVAAALRYSSQADLSKGWEANVVPLETEETNGQHEQLETPAEAYQSKSRLAAIMVGLALSCTLVALDNTILATAIPKITAQFDSLGDVGWYGSAFLLTNCSVSLLYGKLYTFFPVKWVYMWALAVFEIGSLLCGATPTSVGLIIGRAIAGAGGGGLFSGAMLIIAESAPMHQRPIYNGIIIAIFSIAGVAGPLLGGALTDNTTWRWCFYINLPLGAVTSLVIAFFLKAKKPVKTIAGVKEKLVQLDPVGLFFFLPSMICLLLALQWGGTEYPWSDARVIALFVVFGVLFLIFVGVQWWEQDQATIPPRLFQNRNIWGASLYILCISASVMALTYYLPIWFQSVRNATATMSGVMNLPMLITLAIFTILCGALVTAFGYYMPFMYIAPIVMTIAAGLLTTITPDSRPAQYLGYQALYGVGCGAGMTQPMLAVQAAVSSLDAPSATVIIVFMQTLGGALFISVAQNIFHNKLLVLLAREAPDVDVGKVVSAGATGLRAVVDEDALPAVLDAYSGAITYSFYVAVALAGIAILGALPMQWLSLKKIS</sequence>
<feature type="transmembrane region" description="Helical" evidence="5">
    <location>
        <begin position="66"/>
        <end position="92"/>
    </location>
</feature>
<protein>
    <submittedName>
        <fullName evidence="7">MFS transporter</fullName>
    </submittedName>
</protein>
<accession>A0AAD4KCX6</accession>
<feature type="transmembrane region" description="Helical" evidence="5">
    <location>
        <begin position="191"/>
        <end position="210"/>
    </location>
</feature>
<dbReference type="Gene3D" id="1.20.1720.10">
    <property type="entry name" value="Multidrug resistance protein D"/>
    <property type="match status" value="1"/>
</dbReference>
<dbReference type="GO" id="GO:0005886">
    <property type="term" value="C:plasma membrane"/>
    <property type="evidence" value="ECO:0007669"/>
    <property type="project" value="TreeGrafter"/>
</dbReference>
<keyword evidence="2 5" id="KW-0812">Transmembrane</keyword>
<dbReference type="InterPro" id="IPR020846">
    <property type="entry name" value="MFS_dom"/>
</dbReference>
<dbReference type="InterPro" id="IPR036259">
    <property type="entry name" value="MFS_trans_sf"/>
</dbReference>
<dbReference type="Pfam" id="PF07690">
    <property type="entry name" value="MFS_1"/>
    <property type="match status" value="1"/>
</dbReference>
<feature type="transmembrane region" description="Helical" evidence="5">
    <location>
        <begin position="104"/>
        <end position="122"/>
    </location>
</feature>
<feature type="transmembrane region" description="Helical" evidence="5">
    <location>
        <begin position="294"/>
        <end position="314"/>
    </location>
</feature>
<feature type="transmembrane region" description="Helical" evidence="5">
    <location>
        <begin position="532"/>
        <end position="554"/>
    </location>
</feature>
<dbReference type="CDD" id="cd17502">
    <property type="entry name" value="MFS_Azr1_MDR_like"/>
    <property type="match status" value="1"/>
</dbReference>
<dbReference type="FunFam" id="1.20.1250.20:FF:000196">
    <property type="entry name" value="MFS toxin efflux pump (AflT)"/>
    <property type="match status" value="1"/>
</dbReference>
<feature type="transmembrane region" description="Helical" evidence="5">
    <location>
        <begin position="222"/>
        <end position="242"/>
    </location>
</feature>
<keyword evidence="8" id="KW-1185">Reference proteome</keyword>
<feature type="transmembrane region" description="Helical" evidence="5">
    <location>
        <begin position="398"/>
        <end position="416"/>
    </location>
</feature>
<dbReference type="InterPro" id="IPR005829">
    <property type="entry name" value="Sugar_transporter_CS"/>
</dbReference>